<dbReference type="PANTHER" id="PTHR46405">
    <property type="entry name" value="OS05G0141500 PROTEIN"/>
    <property type="match status" value="1"/>
</dbReference>
<protein>
    <recommendedName>
        <fullName evidence="3">RING-type domain-containing protein</fullName>
    </recommendedName>
</protein>
<evidence type="ECO:0000313" key="4">
    <source>
        <dbReference type="EMBL" id="KAG6472094.1"/>
    </source>
</evidence>
<evidence type="ECO:0000313" key="5">
    <source>
        <dbReference type="Proteomes" id="UP000734854"/>
    </source>
</evidence>
<dbReference type="SUPFAM" id="SSF57850">
    <property type="entry name" value="RING/U-box"/>
    <property type="match status" value="1"/>
</dbReference>
<evidence type="ECO:0000259" key="3">
    <source>
        <dbReference type="PROSITE" id="PS50089"/>
    </source>
</evidence>
<proteinExistence type="predicted"/>
<dbReference type="EMBL" id="JACMSC010000020">
    <property type="protein sequence ID" value="KAG6472094.1"/>
    <property type="molecule type" value="Genomic_DNA"/>
</dbReference>
<dbReference type="AlphaFoldDB" id="A0A8J5CBA7"/>
<evidence type="ECO:0000256" key="1">
    <source>
        <dbReference type="PROSITE-ProRule" id="PRU00175"/>
    </source>
</evidence>
<dbReference type="Pfam" id="PF13920">
    <property type="entry name" value="zf-C3HC4_3"/>
    <property type="match status" value="1"/>
</dbReference>
<keyword evidence="1" id="KW-0863">Zinc-finger</keyword>
<feature type="coiled-coil region" evidence="2">
    <location>
        <begin position="161"/>
        <end position="201"/>
    </location>
</feature>
<dbReference type="InterPro" id="IPR001841">
    <property type="entry name" value="Znf_RING"/>
</dbReference>
<feature type="coiled-coil region" evidence="2">
    <location>
        <begin position="238"/>
        <end position="265"/>
    </location>
</feature>
<name>A0A8J5CBA7_ZINOF</name>
<keyword evidence="5" id="KW-1185">Reference proteome</keyword>
<sequence length="353" mass="39969">MVSVLMEMRPFISRGNAMWSLLMCDMNLSIACMMDTDTFSSSGFSGISGSSSVQLISNCNSYGPSSLMSECNASAVNKNPSLPPASIDASLLCTINTCHNVMIGKNDSSDSTRRTCISNFLYSQASSNWTPMNVKDEILVKLLARIEVLKTQLQDWTDWGQQKVMQAARRLNKEKAELQSLRQERDEAAHLLKEKETLEDRWKFEEKGKQDILTLVAAERNEHEQIETSAKLEETAFVLKSESELQKYKEDIRSLEDKISKLRINSYTKTPALTWDMNAHSNTEILDSQGSDNEVQRDRECVMCLTEEMSVVFLPCSHQIVCAKCNELHEKQGMKDCPSCRTPIQRRIHVRST</sequence>
<dbReference type="CDD" id="cd23128">
    <property type="entry name" value="RING-HC_MIP1-like"/>
    <property type="match status" value="1"/>
</dbReference>
<dbReference type="PROSITE" id="PS50089">
    <property type="entry name" value="ZF_RING_2"/>
    <property type="match status" value="1"/>
</dbReference>
<keyword evidence="2" id="KW-0175">Coiled coil</keyword>
<accession>A0A8J5CBA7</accession>
<organism evidence="4 5">
    <name type="scientific">Zingiber officinale</name>
    <name type="common">Ginger</name>
    <name type="synonym">Amomum zingiber</name>
    <dbReference type="NCBI Taxonomy" id="94328"/>
    <lineage>
        <taxon>Eukaryota</taxon>
        <taxon>Viridiplantae</taxon>
        <taxon>Streptophyta</taxon>
        <taxon>Embryophyta</taxon>
        <taxon>Tracheophyta</taxon>
        <taxon>Spermatophyta</taxon>
        <taxon>Magnoliopsida</taxon>
        <taxon>Liliopsida</taxon>
        <taxon>Zingiberales</taxon>
        <taxon>Zingiberaceae</taxon>
        <taxon>Zingiber</taxon>
    </lineage>
</organism>
<dbReference type="PANTHER" id="PTHR46405:SF2">
    <property type="entry name" value="OS05G0141500 PROTEIN"/>
    <property type="match status" value="1"/>
</dbReference>
<reference evidence="4 5" key="1">
    <citation type="submission" date="2020-08" db="EMBL/GenBank/DDBJ databases">
        <title>Plant Genome Project.</title>
        <authorList>
            <person name="Zhang R.-G."/>
        </authorList>
    </citation>
    <scope>NUCLEOTIDE SEQUENCE [LARGE SCALE GENOMIC DNA]</scope>
    <source>
        <tissue evidence="4">Rhizome</tissue>
    </source>
</reference>
<dbReference type="InterPro" id="IPR013083">
    <property type="entry name" value="Znf_RING/FYVE/PHD"/>
</dbReference>
<dbReference type="InterPro" id="IPR046934">
    <property type="entry name" value="PIR2-like"/>
</dbReference>
<gene>
    <name evidence="4" type="ORF">ZIOFF_069549</name>
</gene>
<comment type="caution">
    <text evidence="4">The sequence shown here is derived from an EMBL/GenBank/DDBJ whole genome shotgun (WGS) entry which is preliminary data.</text>
</comment>
<keyword evidence="1" id="KW-0862">Zinc</keyword>
<evidence type="ECO:0000256" key="2">
    <source>
        <dbReference type="SAM" id="Coils"/>
    </source>
</evidence>
<keyword evidence="1" id="KW-0479">Metal-binding</keyword>
<dbReference type="Proteomes" id="UP000734854">
    <property type="component" value="Unassembled WGS sequence"/>
</dbReference>
<feature type="domain" description="RING-type" evidence="3">
    <location>
        <begin position="301"/>
        <end position="341"/>
    </location>
</feature>
<dbReference type="Gene3D" id="3.30.40.10">
    <property type="entry name" value="Zinc/RING finger domain, C3HC4 (zinc finger)"/>
    <property type="match status" value="1"/>
</dbReference>
<dbReference type="GO" id="GO:0008270">
    <property type="term" value="F:zinc ion binding"/>
    <property type="evidence" value="ECO:0007669"/>
    <property type="project" value="UniProtKB-KW"/>
</dbReference>